<reference evidence="2 3" key="1">
    <citation type="submission" date="2024-03" db="EMBL/GenBank/DDBJ databases">
        <title>Human intestinal bacterial collection.</title>
        <authorList>
            <person name="Pauvert C."/>
            <person name="Hitch T.C.A."/>
            <person name="Clavel T."/>
        </authorList>
    </citation>
    <scope>NUCLEOTIDE SEQUENCE [LARGE SCALE GENOMIC DNA]</scope>
    <source>
        <strain evidence="2 3">CLA-AA-H255</strain>
    </source>
</reference>
<evidence type="ECO:0000313" key="2">
    <source>
        <dbReference type="EMBL" id="MEQ2380373.1"/>
    </source>
</evidence>
<feature type="transmembrane region" description="Helical" evidence="1">
    <location>
        <begin position="261"/>
        <end position="285"/>
    </location>
</feature>
<gene>
    <name evidence="2" type="ORF">WMO14_10845</name>
</gene>
<feature type="transmembrane region" description="Helical" evidence="1">
    <location>
        <begin position="192"/>
        <end position="214"/>
    </location>
</feature>
<keyword evidence="3" id="KW-1185">Reference proteome</keyword>
<feature type="transmembrane region" description="Helical" evidence="1">
    <location>
        <begin position="305"/>
        <end position="324"/>
    </location>
</feature>
<feature type="transmembrane region" description="Helical" evidence="1">
    <location>
        <begin position="20"/>
        <end position="43"/>
    </location>
</feature>
<keyword evidence="1" id="KW-0472">Membrane</keyword>
<evidence type="ECO:0000313" key="3">
    <source>
        <dbReference type="Proteomes" id="UP001442364"/>
    </source>
</evidence>
<feature type="transmembrane region" description="Helical" evidence="1">
    <location>
        <begin position="124"/>
        <end position="153"/>
    </location>
</feature>
<organism evidence="2 3">
    <name type="scientific">[Lactobacillus] rogosae</name>
    <dbReference type="NCBI Taxonomy" id="706562"/>
    <lineage>
        <taxon>Bacteria</taxon>
        <taxon>Bacillati</taxon>
        <taxon>Bacillota</taxon>
        <taxon>Clostridia</taxon>
        <taxon>Lachnospirales</taxon>
        <taxon>Lachnospiraceae</taxon>
        <taxon>Lachnospira</taxon>
    </lineage>
</organism>
<feature type="transmembrane region" description="Helical" evidence="1">
    <location>
        <begin position="336"/>
        <end position="356"/>
    </location>
</feature>
<dbReference type="EMBL" id="JBBMER010000008">
    <property type="protein sequence ID" value="MEQ2380373.1"/>
    <property type="molecule type" value="Genomic_DNA"/>
</dbReference>
<sequence>MDNTNNKNVFSLKLFWQTVIQLKVIGFISLAVVAFVSGFPIIIEGLNIKKMINAANAAAESGTEVINMSSPYTSLVSPISSQGVLLIVVLVITPILALYAWSFLNKRSTSDFYHSLPYKRKALFISKFAAVTFWQAVSMLTAFVASFIGYHIFRNYFIVDYGVTIHIYVAEFICALLCSAAIALACSITGNIFSNICVSGLIVFLPRFIILLIASTVTDSVATATMECPVWILDNSYNMLTAQVFGAFEPLYITSSSVSQMLLSIASNIYTLVLAVIYIVLGCVLFTKRKSETAGKPALGWKLQFAIRTAIGFVISVLGVMLYIREKRSGYRGYFLEYIVVSFVVAAFVVIIYEVISSRKLHRIIKAMPSIILAYVLAAVFGVIVNAGIGQMLSYVPDTSKVKYVKMSIVNDNMLSYSYSEEKDYFEDILGRLKITDEEVIKLVADSIEDNLQNIQDISAGYYNNGRKNEEYIKYNVYIKDGIFGRYRKVFIKQSEVVKLASKFENMQDISKEYKNLPAFEDAKLSFMDSIFTQEAAKEVYETFINEINSIPFTQYYSCINDISSRYRGGMPYIYISFTRNGIPYSAQILLGDKLPKTLNAYYNAVNKVASQNISETSNKLKKYLDNFESKRLNKSDNDDDFTLYIYSIKDGDYYYMDSSNISDMTLISEIRKALDNPFDKTFDTDKVILSVSYYDEDTYNNVKYYMQLSDYSTLKSLGY</sequence>
<proteinExistence type="predicted"/>
<dbReference type="Proteomes" id="UP001442364">
    <property type="component" value="Unassembled WGS sequence"/>
</dbReference>
<keyword evidence="1" id="KW-0812">Transmembrane</keyword>
<feature type="transmembrane region" description="Helical" evidence="1">
    <location>
        <begin position="84"/>
        <end position="104"/>
    </location>
</feature>
<keyword evidence="1" id="KW-1133">Transmembrane helix</keyword>
<accession>A0ABV1BY30</accession>
<evidence type="ECO:0000256" key="1">
    <source>
        <dbReference type="SAM" id="Phobius"/>
    </source>
</evidence>
<name>A0ABV1BY30_9FIRM</name>
<comment type="caution">
    <text evidence="2">The sequence shown here is derived from an EMBL/GenBank/DDBJ whole genome shotgun (WGS) entry which is preliminary data.</text>
</comment>
<dbReference type="RefSeq" id="WP_022501334.1">
    <property type="nucleotide sequence ID" value="NZ_JBBMER010000008.1"/>
</dbReference>
<feature type="transmembrane region" description="Helical" evidence="1">
    <location>
        <begin position="368"/>
        <end position="389"/>
    </location>
</feature>
<feature type="transmembrane region" description="Helical" evidence="1">
    <location>
        <begin position="165"/>
        <end position="185"/>
    </location>
</feature>
<protein>
    <submittedName>
        <fullName evidence="2">ABC-2 transporter permease</fullName>
    </submittedName>
</protein>